<evidence type="ECO:0000256" key="3">
    <source>
        <dbReference type="ARBA" id="ARBA00022679"/>
    </source>
</evidence>
<accession>A0A7Z0CKG5</accession>
<evidence type="ECO:0000256" key="1">
    <source>
        <dbReference type="ARBA" id="ARBA00001946"/>
    </source>
</evidence>
<evidence type="ECO:0000256" key="6">
    <source>
        <dbReference type="ARBA" id="ARBA00022741"/>
    </source>
</evidence>
<dbReference type="AlphaFoldDB" id="A0A7Z0CKG5"/>
<dbReference type="Proteomes" id="UP000547973">
    <property type="component" value="Unassembled WGS sequence"/>
</dbReference>
<dbReference type="CDD" id="cd05403">
    <property type="entry name" value="NT_KNTase_like"/>
    <property type="match status" value="1"/>
</dbReference>
<evidence type="ECO:0000259" key="10">
    <source>
        <dbReference type="Pfam" id="PF01909"/>
    </source>
</evidence>
<dbReference type="GO" id="GO:0005524">
    <property type="term" value="F:ATP binding"/>
    <property type="evidence" value="ECO:0007669"/>
    <property type="project" value="UniProtKB-KW"/>
</dbReference>
<dbReference type="GO" id="GO:0016779">
    <property type="term" value="F:nucleotidyltransferase activity"/>
    <property type="evidence" value="ECO:0007669"/>
    <property type="project" value="UniProtKB-KW"/>
</dbReference>
<reference evidence="11 12" key="1">
    <citation type="submission" date="2020-07" db="EMBL/GenBank/DDBJ databases">
        <title>Sequencing the genomes of 1000 actinobacteria strains.</title>
        <authorList>
            <person name="Klenk H.-P."/>
        </authorList>
    </citation>
    <scope>NUCLEOTIDE SEQUENCE [LARGE SCALE GENOMIC DNA]</scope>
    <source>
        <strain evidence="11 12">DSM 19970</strain>
    </source>
</reference>
<name>A0A7Z0CKG5_9MICO</name>
<dbReference type="Pfam" id="PF01909">
    <property type="entry name" value="NTP_transf_2"/>
    <property type="match status" value="1"/>
</dbReference>
<keyword evidence="7" id="KW-0067">ATP-binding</keyword>
<dbReference type="InterPro" id="IPR002934">
    <property type="entry name" value="Polymerase_NTP_transf_dom"/>
</dbReference>
<dbReference type="SUPFAM" id="SSF81301">
    <property type="entry name" value="Nucleotidyltransferase"/>
    <property type="match status" value="1"/>
</dbReference>
<keyword evidence="5" id="KW-0479">Metal-binding</keyword>
<feature type="domain" description="Polymerase nucleotidyl transferase" evidence="10">
    <location>
        <begin position="105"/>
        <end position="172"/>
    </location>
</feature>
<evidence type="ECO:0000256" key="9">
    <source>
        <dbReference type="ARBA" id="ARBA00038276"/>
    </source>
</evidence>
<evidence type="ECO:0000256" key="5">
    <source>
        <dbReference type="ARBA" id="ARBA00022723"/>
    </source>
</evidence>
<comment type="cofactor">
    <cofactor evidence="1">
        <name>Mg(2+)</name>
        <dbReference type="ChEBI" id="CHEBI:18420"/>
    </cofactor>
</comment>
<evidence type="ECO:0000256" key="7">
    <source>
        <dbReference type="ARBA" id="ARBA00022840"/>
    </source>
</evidence>
<gene>
    <name evidence="11" type="ORF">BKA03_001819</name>
</gene>
<keyword evidence="12" id="KW-1185">Reference proteome</keyword>
<dbReference type="PANTHER" id="PTHR33571">
    <property type="entry name" value="SSL8005 PROTEIN"/>
    <property type="match status" value="1"/>
</dbReference>
<evidence type="ECO:0000256" key="8">
    <source>
        <dbReference type="ARBA" id="ARBA00022842"/>
    </source>
</evidence>
<evidence type="ECO:0000256" key="4">
    <source>
        <dbReference type="ARBA" id="ARBA00022695"/>
    </source>
</evidence>
<dbReference type="Gene3D" id="3.30.460.10">
    <property type="entry name" value="Beta Polymerase, domain 2"/>
    <property type="match status" value="1"/>
</dbReference>
<sequence>MSADVDSIAYQVEVAMSESLVEQMLADALEAERLRVEARAKLVGAVRRGAAAGMSQREIARAVNRSQPEVARLLRFFPASERGSVLAKRRREVIDLAAQHGFRNLRVFGSVARGEHGPESDIDLLVTLPSGASLFDIGALEAGLTALLGERVDLVPDDGLRPHSRDEILAEAVPL</sequence>
<dbReference type="GO" id="GO:0046872">
    <property type="term" value="F:metal ion binding"/>
    <property type="evidence" value="ECO:0007669"/>
    <property type="project" value="UniProtKB-KW"/>
</dbReference>
<dbReference type="RefSeq" id="WP_308477972.1">
    <property type="nucleotide sequence ID" value="NZ_JACBZO010000001.1"/>
</dbReference>
<protein>
    <recommendedName>
        <fullName evidence="10">Polymerase nucleotidyl transferase domain-containing protein</fullName>
    </recommendedName>
</protein>
<proteinExistence type="inferred from homology"/>
<dbReference type="EMBL" id="JACBZO010000001">
    <property type="protein sequence ID" value="NYI41700.1"/>
    <property type="molecule type" value="Genomic_DNA"/>
</dbReference>
<evidence type="ECO:0000313" key="12">
    <source>
        <dbReference type="Proteomes" id="UP000547973"/>
    </source>
</evidence>
<dbReference type="PANTHER" id="PTHR33571:SF12">
    <property type="entry name" value="BSL3053 PROTEIN"/>
    <property type="match status" value="1"/>
</dbReference>
<evidence type="ECO:0000256" key="2">
    <source>
        <dbReference type="ARBA" id="ARBA00022649"/>
    </source>
</evidence>
<dbReference type="InterPro" id="IPR052038">
    <property type="entry name" value="Type-VII_TA_antitoxin"/>
</dbReference>
<keyword evidence="4" id="KW-0548">Nucleotidyltransferase</keyword>
<comment type="similarity">
    <text evidence="9">Belongs to the MntA antitoxin family.</text>
</comment>
<keyword evidence="6" id="KW-0547">Nucleotide-binding</keyword>
<keyword evidence="2" id="KW-1277">Toxin-antitoxin system</keyword>
<dbReference type="InterPro" id="IPR043519">
    <property type="entry name" value="NT_sf"/>
</dbReference>
<keyword evidence="8" id="KW-0460">Magnesium</keyword>
<organism evidence="11 12">
    <name type="scientific">Demequina lutea</name>
    <dbReference type="NCBI Taxonomy" id="431489"/>
    <lineage>
        <taxon>Bacteria</taxon>
        <taxon>Bacillati</taxon>
        <taxon>Actinomycetota</taxon>
        <taxon>Actinomycetes</taxon>
        <taxon>Micrococcales</taxon>
        <taxon>Demequinaceae</taxon>
        <taxon>Demequina</taxon>
    </lineage>
</organism>
<keyword evidence="3" id="KW-0808">Transferase</keyword>
<evidence type="ECO:0000313" key="11">
    <source>
        <dbReference type="EMBL" id="NYI41700.1"/>
    </source>
</evidence>
<comment type="caution">
    <text evidence="11">The sequence shown here is derived from an EMBL/GenBank/DDBJ whole genome shotgun (WGS) entry which is preliminary data.</text>
</comment>